<organism evidence="1 2">
    <name type="scientific">Lentibacillus halodurans</name>
    <dbReference type="NCBI Taxonomy" id="237679"/>
    <lineage>
        <taxon>Bacteria</taxon>
        <taxon>Bacillati</taxon>
        <taxon>Bacillota</taxon>
        <taxon>Bacilli</taxon>
        <taxon>Bacillales</taxon>
        <taxon>Bacillaceae</taxon>
        <taxon>Lentibacillus</taxon>
    </lineage>
</organism>
<dbReference type="EMBL" id="FOJW01000004">
    <property type="protein sequence ID" value="SFA95205.1"/>
    <property type="molecule type" value="Genomic_DNA"/>
</dbReference>
<dbReference type="RefSeq" id="WP_090235284.1">
    <property type="nucleotide sequence ID" value="NZ_FOJW01000004.1"/>
</dbReference>
<name>A0A1I0X2J2_9BACI</name>
<sequence>MLISANAQELQRVKQAIERLKENEPVQYQQFKNVINLTRQLQYSFQYLGCLIMNDDPREFEPRLQDGYVLSIYKNEIENLKQKQPIDAVQELLAAYKRVSYDHICKLVLGENVDMLAGPMVVK</sequence>
<keyword evidence="2" id="KW-1185">Reference proteome</keyword>
<dbReference type="STRING" id="237679.SAMN04488072_104108"/>
<reference evidence="1 2" key="1">
    <citation type="submission" date="2016-10" db="EMBL/GenBank/DDBJ databases">
        <authorList>
            <person name="de Groot N.N."/>
        </authorList>
    </citation>
    <scope>NUCLEOTIDE SEQUENCE [LARGE SCALE GENOMIC DNA]</scope>
    <source>
        <strain evidence="1 2">CGMCC 1.3702</strain>
    </source>
</reference>
<dbReference type="OrthoDB" id="2389720at2"/>
<protein>
    <submittedName>
        <fullName evidence="1">Uncharacterized protein</fullName>
    </submittedName>
</protein>
<gene>
    <name evidence="1" type="ORF">SAMN04488072_104108</name>
</gene>
<evidence type="ECO:0000313" key="2">
    <source>
        <dbReference type="Proteomes" id="UP000198642"/>
    </source>
</evidence>
<proteinExistence type="predicted"/>
<dbReference type="Proteomes" id="UP000198642">
    <property type="component" value="Unassembled WGS sequence"/>
</dbReference>
<accession>A0A1I0X2J2</accession>
<dbReference type="AlphaFoldDB" id="A0A1I0X2J2"/>
<evidence type="ECO:0000313" key="1">
    <source>
        <dbReference type="EMBL" id="SFA95205.1"/>
    </source>
</evidence>